<protein>
    <recommendedName>
        <fullName evidence="6">Protein kinase domain-containing protein</fullName>
    </recommendedName>
</protein>
<keyword evidence="4" id="KW-0067">ATP-binding</keyword>
<dbReference type="SUPFAM" id="SSF48452">
    <property type="entry name" value="TPR-like"/>
    <property type="match status" value="3"/>
</dbReference>
<dbReference type="EMBL" id="NQWI01000030">
    <property type="protein sequence ID" value="PDW03416.1"/>
    <property type="molecule type" value="Genomic_DNA"/>
</dbReference>
<keyword evidence="5" id="KW-0802">TPR repeat</keyword>
<organism evidence="7 8">
    <name type="scientific">Candidatus Viridilinea mediisalina</name>
    <dbReference type="NCBI Taxonomy" id="2024553"/>
    <lineage>
        <taxon>Bacteria</taxon>
        <taxon>Bacillati</taxon>
        <taxon>Chloroflexota</taxon>
        <taxon>Chloroflexia</taxon>
        <taxon>Chloroflexales</taxon>
        <taxon>Chloroflexineae</taxon>
        <taxon>Oscillochloridaceae</taxon>
        <taxon>Candidatus Viridilinea</taxon>
    </lineage>
</organism>
<dbReference type="PANTHER" id="PTHR43289">
    <property type="entry name" value="MITOGEN-ACTIVATED PROTEIN KINASE KINASE KINASE 20-RELATED"/>
    <property type="match status" value="1"/>
</dbReference>
<dbReference type="InterPro" id="IPR011990">
    <property type="entry name" value="TPR-like_helical_dom_sf"/>
</dbReference>
<dbReference type="InterPro" id="IPR027417">
    <property type="entry name" value="P-loop_NTPase"/>
</dbReference>
<name>A0A2A6RKK1_9CHLR</name>
<proteinExistence type="predicted"/>
<evidence type="ECO:0000313" key="8">
    <source>
        <dbReference type="Proteomes" id="UP000220527"/>
    </source>
</evidence>
<evidence type="ECO:0000259" key="6">
    <source>
        <dbReference type="PROSITE" id="PS50011"/>
    </source>
</evidence>
<evidence type="ECO:0000256" key="3">
    <source>
        <dbReference type="ARBA" id="ARBA00022777"/>
    </source>
</evidence>
<dbReference type="Pfam" id="PF00069">
    <property type="entry name" value="Pkinase"/>
    <property type="match status" value="1"/>
</dbReference>
<dbReference type="AlphaFoldDB" id="A0A2A6RKK1"/>
<comment type="caution">
    <text evidence="7">The sequence shown here is derived from an EMBL/GenBank/DDBJ whole genome shotgun (WGS) entry which is preliminary data.</text>
</comment>
<evidence type="ECO:0000256" key="1">
    <source>
        <dbReference type="ARBA" id="ARBA00022679"/>
    </source>
</evidence>
<dbReference type="InterPro" id="IPR000719">
    <property type="entry name" value="Prot_kinase_dom"/>
</dbReference>
<dbReference type="Gene3D" id="3.40.50.300">
    <property type="entry name" value="P-loop containing nucleotide triphosphate hydrolases"/>
    <property type="match status" value="1"/>
</dbReference>
<dbReference type="GO" id="GO:0004674">
    <property type="term" value="F:protein serine/threonine kinase activity"/>
    <property type="evidence" value="ECO:0007669"/>
    <property type="project" value="TreeGrafter"/>
</dbReference>
<keyword evidence="3" id="KW-0418">Kinase</keyword>
<evidence type="ECO:0000256" key="4">
    <source>
        <dbReference type="ARBA" id="ARBA00022840"/>
    </source>
</evidence>
<feature type="repeat" description="TPR" evidence="5">
    <location>
        <begin position="1035"/>
        <end position="1068"/>
    </location>
</feature>
<dbReference type="Gene3D" id="1.10.510.10">
    <property type="entry name" value="Transferase(Phosphotransferase) domain 1"/>
    <property type="match status" value="1"/>
</dbReference>
<dbReference type="GO" id="GO:0005524">
    <property type="term" value="F:ATP binding"/>
    <property type="evidence" value="ECO:0007669"/>
    <property type="project" value="UniProtKB-KW"/>
</dbReference>
<dbReference type="PROSITE" id="PS00108">
    <property type="entry name" value="PROTEIN_KINASE_ST"/>
    <property type="match status" value="1"/>
</dbReference>
<feature type="domain" description="Protein kinase" evidence="6">
    <location>
        <begin position="53"/>
        <end position="307"/>
    </location>
</feature>
<dbReference type="RefSeq" id="WP_097643733.1">
    <property type="nucleotide sequence ID" value="NZ_NQWI01000030.1"/>
</dbReference>
<accession>A0A2A6RKK1</accession>
<dbReference type="PANTHER" id="PTHR43289:SF34">
    <property type="entry name" value="SERINE_THREONINE-PROTEIN KINASE YBDM-RELATED"/>
    <property type="match status" value="1"/>
</dbReference>
<keyword evidence="2" id="KW-0547">Nucleotide-binding</keyword>
<dbReference type="OrthoDB" id="149163at2"/>
<dbReference type="Pfam" id="PF13424">
    <property type="entry name" value="TPR_12"/>
    <property type="match status" value="1"/>
</dbReference>
<reference evidence="8" key="1">
    <citation type="submission" date="2017-08" db="EMBL/GenBank/DDBJ databases">
        <authorList>
            <person name="Grouzdev D.S."/>
            <person name="Gaisin V.A."/>
            <person name="Rysina M.S."/>
            <person name="Gorlenko V.M."/>
        </authorList>
    </citation>
    <scope>NUCLEOTIDE SEQUENCE [LARGE SCALE GENOMIC DNA]</scope>
    <source>
        <strain evidence="8">Kir15-3F</strain>
    </source>
</reference>
<dbReference type="SMART" id="SM00028">
    <property type="entry name" value="TPR"/>
    <property type="match status" value="9"/>
</dbReference>
<dbReference type="InterPro" id="IPR019734">
    <property type="entry name" value="TPR_rpt"/>
</dbReference>
<dbReference type="SUPFAM" id="SSF52540">
    <property type="entry name" value="P-loop containing nucleoside triphosphate hydrolases"/>
    <property type="match status" value="1"/>
</dbReference>
<dbReference type="InterPro" id="IPR008271">
    <property type="entry name" value="Ser/Thr_kinase_AS"/>
</dbReference>
<gene>
    <name evidence="7" type="ORF">CJ255_08790</name>
</gene>
<evidence type="ECO:0000256" key="5">
    <source>
        <dbReference type="PROSITE-ProRule" id="PRU00339"/>
    </source>
</evidence>
<dbReference type="Proteomes" id="UP000220527">
    <property type="component" value="Unassembled WGS sequence"/>
</dbReference>
<keyword evidence="8" id="KW-1185">Reference proteome</keyword>
<dbReference type="InterPro" id="IPR011009">
    <property type="entry name" value="Kinase-like_dom_sf"/>
</dbReference>
<evidence type="ECO:0000256" key="2">
    <source>
        <dbReference type="ARBA" id="ARBA00022741"/>
    </source>
</evidence>
<evidence type="ECO:0000313" key="7">
    <source>
        <dbReference type="EMBL" id="PDW03416.1"/>
    </source>
</evidence>
<dbReference type="PROSITE" id="PS50005">
    <property type="entry name" value="TPR"/>
    <property type="match status" value="1"/>
</dbReference>
<dbReference type="PROSITE" id="PS50011">
    <property type="entry name" value="PROTEIN_KINASE_DOM"/>
    <property type="match status" value="1"/>
</dbReference>
<dbReference type="CDD" id="cd14014">
    <property type="entry name" value="STKc_PknB_like"/>
    <property type="match status" value="1"/>
</dbReference>
<dbReference type="Gene3D" id="3.30.200.20">
    <property type="entry name" value="Phosphorylase Kinase, domain 1"/>
    <property type="match status" value="1"/>
</dbReference>
<keyword evidence="1" id="KW-0808">Transferase</keyword>
<dbReference type="Gene3D" id="1.25.40.10">
    <property type="entry name" value="Tetratricopeptide repeat domain"/>
    <property type="match status" value="2"/>
</dbReference>
<dbReference type="SMART" id="SM00220">
    <property type="entry name" value="S_TKc"/>
    <property type="match status" value="1"/>
</dbReference>
<sequence length="1137" mass="126206">MMHARICHHCTHHNRAQARYCGYCGHWLVDTSAVPQVRAPLKLGAVLGSDGRYAIQQLIGKGGFGEAYLAEDLQHWRRLCLIKRLSIQPNTPETLLSQINTNFEREARLLVALNNPGHPNIPEIYQYLPQEQCLVMKYVTGKSLDRILKRQVVPLPEAEALRYVRDACAALVYMHEHDQGPILHRDLKPSNMMLDATGRVFLIDFGLARDQAQHPEQDWGGTHGYMPPEQLAGKPEPRSDVFALGATLYELLTNHAPPPFHQPLIPALTLNPTLRPAVDQLIQRCMAHHVAARPHAAELLTLLDDLLESANLPPPPLPNQLPTKPTLFGREAELARLEAQLASDHFVLLCGMPGVGKTSLAVALAHRYPHPDQVFWHHFQPGEGADRLLNHMAGWLAQRGYPTAWRQIQRHYQAGQPTTPDILVEYVAQAPALAGSLLCLDDLHVVVDDPAIVRVIERLRRVVAPQPPSLLATARTQPAFVATNELVGLHGLNLATTQALLTQNQLDLNASESEQLWRSTEGNPQFLILAMESLQQSHERQTLLTHLNETIALEAYLLHEVDARLSPSEREVMEAVALLLGYGGPRPLIEAILEDEGVRRELTSLSQRQLLIVEPQAGGLCYRQHAMVQAFYYDLQGARRRRERHRRAGAYLVRRNDTLAAARHYARADDVQQAATLLTTTPWRFFNQGQAGEVEELAASLDAHALTPELRVALWTVHGEALARLDRDQLACSLLERALAETVTETPVRRARRYRLLARIYARHGDYERTEAYCRQGLLLALDSANSPIQTEAARLYAQLAEILMRRNDHVGAQQACEAGLATLPPEPAAPAERAALLQRLATLVGQHGNYEQAVIMLETSLGLARQAGDRLLTARVLHNVGHFHSLSGKLARSQSCLNESLQIRMQLGHQLDQVDTLNTLAMIQLASGTPELALQNLIAARDLATRHQLRGSLASIMLSLGQLYYETHEFTMAEQNLVAASAIFTELGEQSEHVRCIILLGDVALAQTQAMSALSHGTKALQLVRELGQITLEASALRVYGEAHIALGDLREANQALTQALQLTEQHGDPYDLALTLWACARLAKAQGEHTAALHYTQRSLELAREQHISHLIALLEAFIPIHSGAGYNRNVPHQP</sequence>
<dbReference type="SUPFAM" id="SSF56112">
    <property type="entry name" value="Protein kinase-like (PK-like)"/>
    <property type="match status" value="1"/>
</dbReference>